<proteinExistence type="predicted"/>
<name>M1DW55_SOLTU</name>
<dbReference type="HOGENOM" id="CLU_1550258_0_0_1"/>
<dbReference type="Gramene" id="PGSC0003DMT400095367">
    <property type="protein sequence ID" value="PGSC0003DMT400095367"/>
    <property type="gene ID" value="PGSC0003DMG400044938"/>
</dbReference>
<dbReference type="Proteomes" id="UP000011115">
    <property type="component" value="Unassembled WGS sequence"/>
</dbReference>
<dbReference type="InParanoid" id="M1DW55"/>
<feature type="region of interest" description="Disordered" evidence="1">
    <location>
        <begin position="1"/>
        <end position="26"/>
    </location>
</feature>
<keyword evidence="3" id="KW-1185">Reference proteome</keyword>
<evidence type="ECO:0000313" key="3">
    <source>
        <dbReference type="Proteomes" id="UP000011115"/>
    </source>
</evidence>
<dbReference type="AlphaFoldDB" id="M1DW55"/>
<feature type="region of interest" description="Disordered" evidence="1">
    <location>
        <begin position="58"/>
        <end position="77"/>
    </location>
</feature>
<reference evidence="3" key="1">
    <citation type="journal article" date="2011" name="Nature">
        <title>Genome sequence and analysis of the tuber crop potato.</title>
        <authorList>
            <consortium name="The Potato Genome Sequencing Consortium"/>
        </authorList>
    </citation>
    <scope>NUCLEOTIDE SEQUENCE [LARGE SCALE GENOMIC DNA]</scope>
    <source>
        <strain evidence="3">cv. DM1-3 516 R44</strain>
    </source>
</reference>
<protein>
    <submittedName>
        <fullName evidence="2">Uncharacterized protein</fullName>
    </submittedName>
</protein>
<evidence type="ECO:0000313" key="2">
    <source>
        <dbReference type="EnsemblPlants" id="PGSC0003DMT400095367"/>
    </source>
</evidence>
<organism evidence="2 3">
    <name type="scientific">Solanum tuberosum</name>
    <name type="common">Potato</name>
    <dbReference type="NCBI Taxonomy" id="4113"/>
    <lineage>
        <taxon>Eukaryota</taxon>
        <taxon>Viridiplantae</taxon>
        <taxon>Streptophyta</taxon>
        <taxon>Embryophyta</taxon>
        <taxon>Tracheophyta</taxon>
        <taxon>Spermatophyta</taxon>
        <taxon>Magnoliopsida</taxon>
        <taxon>eudicotyledons</taxon>
        <taxon>Gunneridae</taxon>
        <taxon>Pentapetalae</taxon>
        <taxon>asterids</taxon>
        <taxon>lamiids</taxon>
        <taxon>Solanales</taxon>
        <taxon>Solanaceae</taxon>
        <taxon>Solanoideae</taxon>
        <taxon>Solaneae</taxon>
        <taxon>Solanum</taxon>
    </lineage>
</organism>
<sequence length="173" mass="18661">MHQQTPSHRFTSNATPPRTNSIVGQPQALASPSKVCIQEWWRFPDAWKGSGRGIVSPNSADITTSSSSTSGVGSGTDLAGVRRASTSAWSLANYVWKVVTSMVGAGLFKTLNSNASRRLCTPPSFAPYEPQTPPQIAASQASCTAAEWQFGCPTFGLKWTLKRERLEMISQPD</sequence>
<dbReference type="PaxDb" id="4113-PGSC0003DMT400095367"/>
<reference evidence="2" key="2">
    <citation type="submission" date="2015-06" db="UniProtKB">
        <authorList>
            <consortium name="EnsemblPlants"/>
        </authorList>
    </citation>
    <scope>IDENTIFICATION</scope>
    <source>
        <strain evidence="2">DM1-3 516 R44</strain>
    </source>
</reference>
<evidence type="ECO:0000256" key="1">
    <source>
        <dbReference type="SAM" id="MobiDB-lite"/>
    </source>
</evidence>
<dbReference type="EnsemblPlants" id="PGSC0003DMT400095367">
    <property type="protein sequence ID" value="PGSC0003DMT400095367"/>
    <property type="gene ID" value="PGSC0003DMG400044938"/>
</dbReference>
<accession>M1DW55</accession>